<dbReference type="GO" id="GO:0005737">
    <property type="term" value="C:cytoplasm"/>
    <property type="evidence" value="ECO:0007669"/>
    <property type="project" value="TreeGrafter"/>
</dbReference>
<reference evidence="3" key="1">
    <citation type="submission" date="2022-06" db="EMBL/GenBank/DDBJ databases">
        <authorList>
            <person name="Berger JAMES D."/>
            <person name="Berger JAMES D."/>
        </authorList>
    </citation>
    <scope>NUCLEOTIDE SEQUENCE [LARGE SCALE GENOMIC DNA]</scope>
</reference>
<evidence type="ECO:0000313" key="4">
    <source>
        <dbReference type="WBParaSite" id="SRDH1_67700.1"/>
    </source>
</evidence>
<name>A0AA85FYR1_9TREM</name>
<evidence type="ECO:0000313" key="3">
    <source>
        <dbReference type="Proteomes" id="UP000050792"/>
    </source>
</evidence>
<sequence length="349" mass="40482">MISMTCSMRFFITLGFLMKIADVEQCAFNSWYHIFESYTQESIFINLPDDLIVSLTNDEFILPKSAKPTNGHLSELDNDGIWLDHPDTDEKNGERPEFPQFESQLKNIIRKLGGVVFPKLNWSAPSDASWMSFDGSLKCKTFSDIYLLLKSSDFAAHDLTAPFALCTDTPGEKNCCLFSSKPILVLRRWYDFRPEEEFRCFIRSNVLIAISQRKCDAYFKTIEEQIENIKHDLVEFFNRKIRNRFNLENYTVDLYRESSNDGKMRIQIIDFNVFGPPTEALLFQWSELENDVHESDTIPLFRYQSDQNIRPNSVNQYSVPIDLIDIASGSDPVKVMDFIQARVESQKQS</sequence>
<comment type="similarity">
    <text evidence="1">Belongs to the CDC123 family.</text>
</comment>
<dbReference type="AlphaFoldDB" id="A0AA85FYR1"/>
<protein>
    <recommendedName>
        <fullName evidence="5">Cell division cycle protein 123 homolog</fullName>
    </recommendedName>
</protein>
<evidence type="ECO:0000256" key="2">
    <source>
        <dbReference type="SAM" id="SignalP"/>
    </source>
</evidence>
<feature type="signal peptide" evidence="2">
    <location>
        <begin position="1"/>
        <end position="23"/>
    </location>
</feature>
<evidence type="ECO:0008006" key="5">
    <source>
        <dbReference type="Google" id="ProtNLM"/>
    </source>
</evidence>
<proteinExistence type="inferred from homology"/>
<evidence type="ECO:0000256" key="1">
    <source>
        <dbReference type="ARBA" id="ARBA00011047"/>
    </source>
</evidence>
<accession>A0AA85FYR1</accession>
<dbReference type="PANTHER" id="PTHR15323:SF6">
    <property type="entry name" value="CELL DIVISION CYCLE PROTEIN 123 HOMOLOG"/>
    <property type="match status" value="1"/>
</dbReference>
<dbReference type="WBParaSite" id="SRDH1_67700.1">
    <property type="protein sequence ID" value="SRDH1_67700.1"/>
    <property type="gene ID" value="SRDH1_67700"/>
</dbReference>
<organism evidence="3 4">
    <name type="scientific">Schistosoma rodhaini</name>
    <dbReference type="NCBI Taxonomy" id="6188"/>
    <lineage>
        <taxon>Eukaryota</taxon>
        <taxon>Metazoa</taxon>
        <taxon>Spiralia</taxon>
        <taxon>Lophotrochozoa</taxon>
        <taxon>Platyhelminthes</taxon>
        <taxon>Trematoda</taxon>
        <taxon>Digenea</taxon>
        <taxon>Strigeidida</taxon>
        <taxon>Schistosomatoidea</taxon>
        <taxon>Schistosomatidae</taxon>
        <taxon>Schistosoma</taxon>
    </lineage>
</organism>
<keyword evidence="2" id="KW-0732">Signal</keyword>
<dbReference type="InterPro" id="IPR009772">
    <property type="entry name" value="CDC123"/>
</dbReference>
<dbReference type="Pfam" id="PF07065">
    <property type="entry name" value="D123"/>
    <property type="match status" value="1"/>
</dbReference>
<reference evidence="4" key="2">
    <citation type="submission" date="2023-11" db="UniProtKB">
        <authorList>
            <consortium name="WormBaseParasite"/>
        </authorList>
    </citation>
    <scope>IDENTIFICATION</scope>
</reference>
<dbReference type="Proteomes" id="UP000050792">
    <property type="component" value="Unassembled WGS sequence"/>
</dbReference>
<dbReference type="PANTHER" id="PTHR15323">
    <property type="entry name" value="D123 PROTEIN"/>
    <property type="match status" value="1"/>
</dbReference>
<keyword evidence="3" id="KW-1185">Reference proteome</keyword>
<feature type="chain" id="PRO_5041740760" description="Cell division cycle protein 123 homolog" evidence="2">
    <location>
        <begin position="24"/>
        <end position="349"/>
    </location>
</feature>